<evidence type="ECO:0000313" key="3">
    <source>
        <dbReference type="Proteomes" id="UP000053424"/>
    </source>
</evidence>
<evidence type="ECO:0008006" key="4">
    <source>
        <dbReference type="Google" id="ProtNLM"/>
    </source>
</evidence>
<reference evidence="2 3" key="1">
    <citation type="submission" date="2014-04" db="EMBL/GenBank/DDBJ databases">
        <authorList>
            <consortium name="DOE Joint Genome Institute"/>
            <person name="Kuo A."/>
            <person name="Gay G."/>
            <person name="Dore J."/>
            <person name="Kohler A."/>
            <person name="Nagy L.G."/>
            <person name="Floudas D."/>
            <person name="Copeland A."/>
            <person name="Barry K.W."/>
            <person name="Cichocki N."/>
            <person name="Veneault-Fourrey C."/>
            <person name="LaButti K."/>
            <person name="Lindquist E.A."/>
            <person name="Lipzen A."/>
            <person name="Lundell T."/>
            <person name="Morin E."/>
            <person name="Murat C."/>
            <person name="Sun H."/>
            <person name="Tunlid A."/>
            <person name="Henrissat B."/>
            <person name="Grigoriev I.V."/>
            <person name="Hibbett D.S."/>
            <person name="Martin F."/>
            <person name="Nordberg H.P."/>
            <person name="Cantor M.N."/>
            <person name="Hua S.X."/>
        </authorList>
    </citation>
    <scope>NUCLEOTIDE SEQUENCE [LARGE SCALE GENOMIC DNA]</scope>
    <source>
        <strain evidence="3">h7</strain>
    </source>
</reference>
<feature type="compositionally biased region" description="Basic and acidic residues" evidence="1">
    <location>
        <begin position="126"/>
        <end position="138"/>
    </location>
</feature>
<dbReference type="HOGENOM" id="CLU_1390397_0_0_1"/>
<feature type="region of interest" description="Disordered" evidence="1">
    <location>
        <begin position="1"/>
        <end position="37"/>
    </location>
</feature>
<feature type="compositionally biased region" description="Basic and acidic residues" evidence="1">
    <location>
        <begin position="146"/>
        <end position="163"/>
    </location>
</feature>
<dbReference type="EMBL" id="KN831794">
    <property type="protein sequence ID" value="KIM37920.1"/>
    <property type="molecule type" value="Genomic_DNA"/>
</dbReference>
<accession>A0A0C3BMK4</accession>
<organism evidence="2 3">
    <name type="scientific">Hebeloma cylindrosporum</name>
    <dbReference type="NCBI Taxonomy" id="76867"/>
    <lineage>
        <taxon>Eukaryota</taxon>
        <taxon>Fungi</taxon>
        <taxon>Dikarya</taxon>
        <taxon>Basidiomycota</taxon>
        <taxon>Agaricomycotina</taxon>
        <taxon>Agaricomycetes</taxon>
        <taxon>Agaricomycetidae</taxon>
        <taxon>Agaricales</taxon>
        <taxon>Agaricineae</taxon>
        <taxon>Hymenogastraceae</taxon>
        <taxon>Hebeloma</taxon>
    </lineage>
</organism>
<dbReference type="Proteomes" id="UP000053424">
    <property type="component" value="Unassembled WGS sequence"/>
</dbReference>
<protein>
    <recommendedName>
        <fullName evidence="4">Cep57 centrosome microtubule-binding domain-containing protein</fullName>
    </recommendedName>
</protein>
<gene>
    <name evidence="2" type="ORF">M413DRAFT_13108</name>
</gene>
<proteinExistence type="predicted"/>
<evidence type="ECO:0000256" key="1">
    <source>
        <dbReference type="SAM" id="MobiDB-lite"/>
    </source>
</evidence>
<evidence type="ECO:0000313" key="2">
    <source>
        <dbReference type="EMBL" id="KIM37920.1"/>
    </source>
</evidence>
<dbReference type="AlphaFoldDB" id="A0A0C3BMK4"/>
<name>A0A0C3BMK4_HEBCY</name>
<reference evidence="3" key="2">
    <citation type="submission" date="2015-01" db="EMBL/GenBank/DDBJ databases">
        <title>Evolutionary Origins and Diversification of the Mycorrhizal Mutualists.</title>
        <authorList>
            <consortium name="DOE Joint Genome Institute"/>
            <consortium name="Mycorrhizal Genomics Consortium"/>
            <person name="Kohler A."/>
            <person name="Kuo A."/>
            <person name="Nagy L.G."/>
            <person name="Floudas D."/>
            <person name="Copeland A."/>
            <person name="Barry K.W."/>
            <person name="Cichocki N."/>
            <person name="Veneault-Fourrey C."/>
            <person name="LaButti K."/>
            <person name="Lindquist E.A."/>
            <person name="Lipzen A."/>
            <person name="Lundell T."/>
            <person name="Morin E."/>
            <person name="Murat C."/>
            <person name="Riley R."/>
            <person name="Ohm R."/>
            <person name="Sun H."/>
            <person name="Tunlid A."/>
            <person name="Henrissat B."/>
            <person name="Grigoriev I.V."/>
            <person name="Hibbett D.S."/>
            <person name="Martin F."/>
        </authorList>
    </citation>
    <scope>NUCLEOTIDE SEQUENCE [LARGE SCALE GENOMIC DNA]</scope>
    <source>
        <strain evidence="3">h7</strain>
    </source>
</reference>
<sequence>MSQDFNEHPNNRRPNIRPLQRGIGIVESPPRESASSSYRITLQTIIATSPPGSSSSVNAQNERRFADSVPWEEMDLVLSTLEETISKMQTKICALHNLNQQEKDGREALQEKCRGLEAAVRTLKDRLEESERDRDRAIQESGNLRHRTEDSLPVRSIQERTETEQEFPDDSVGQPHLAQHAPFVGGFWNPWDLEER</sequence>
<keyword evidence="3" id="KW-1185">Reference proteome</keyword>
<feature type="compositionally biased region" description="Basic and acidic residues" evidence="1">
    <location>
        <begin position="1"/>
        <end position="10"/>
    </location>
</feature>
<feature type="region of interest" description="Disordered" evidence="1">
    <location>
        <begin position="126"/>
        <end position="184"/>
    </location>
</feature>